<comment type="caution">
    <text evidence="1">The sequence shown here is derived from an EMBL/GenBank/DDBJ whole genome shotgun (WGS) entry which is preliminary data.</text>
</comment>
<dbReference type="Gene3D" id="2.40.30.100">
    <property type="entry name" value="AF2212/PG0164-like"/>
    <property type="match status" value="1"/>
</dbReference>
<reference evidence="1" key="1">
    <citation type="submission" date="2022-02" db="EMBL/GenBank/DDBJ databases">
        <authorList>
            <person name="Lee M."/>
            <person name="Kim S.-J."/>
            <person name="Jung M.-Y."/>
        </authorList>
    </citation>
    <scope>NUCLEOTIDE SEQUENCE</scope>
    <source>
        <strain evidence="1">JHP9</strain>
    </source>
</reference>
<dbReference type="InterPro" id="IPR037079">
    <property type="entry name" value="AF2212/PG0164-like_sf"/>
</dbReference>
<protein>
    <submittedName>
        <fullName evidence="1">DUF1905 domain-containing protein</fullName>
    </submittedName>
</protein>
<evidence type="ECO:0000313" key="1">
    <source>
        <dbReference type="EMBL" id="MCL6424200.1"/>
    </source>
</evidence>
<dbReference type="Proteomes" id="UP001203761">
    <property type="component" value="Unassembled WGS sequence"/>
</dbReference>
<dbReference type="Pfam" id="PF08922">
    <property type="entry name" value="DUF1905"/>
    <property type="match status" value="1"/>
</dbReference>
<organism evidence="1 2">
    <name type="scientific">Brachybacterium equifaecis</name>
    <dbReference type="NCBI Taxonomy" id="2910770"/>
    <lineage>
        <taxon>Bacteria</taxon>
        <taxon>Bacillati</taxon>
        <taxon>Actinomycetota</taxon>
        <taxon>Actinomycetes</taxon>
        <taxon>Micrococcales</taxon>
        <taxon>Dermabacteraceae</taxon>
        <taxon>Brachybacterium</taxon>
    </lineage>
</organism>
<keyword evidence="2" id="KW-1185">Reference proteome</keyword>
<name>A0ABT0R2N7_9MICO</name>
<evidence type="ECO:0000313" key="2">
    <source>
        <dbReference type="Proteomes" id="UP001203761"/>
    </source>
</evidence>
<dbReference type="InterPro" id="IPR015018">
    <property type="entry name" value="DUF1905"/>
</dbReference>
<gene>
    <name evidence="1" type="ORF">Bequi_12565</name>
</gene>
<proteinExistence type="predicted"/>
<dbReference type="SUPFAM" id="SSF141694">
    <property type="entry name" value="AF2212/PG0164-like"/>
    <property type="match status" value="1"/>
</dbReference>
<sequence length="96" mass="10515">MDLIFSATAVEWRGPAPYVFAPLPPEEADAIDQVKARLTYGWGVIPVQAQIGETAFTTSLFPREGTYFLPVKVAVQRAEGVEIGDEVEVRVHLDLG</sequence>
<accession>A0ABT0R2N7</accession>
<dbReference type="RefSeq" id="WP_249738281.1">
    <property type="nucleotide sequence ID" value="NZ_JAKNCJ010000009.1"/>
</dbReference>
<dbReference type="EMBL" id="JAKNCJ010000009">
    <property type="protein sequence ID" value="MCL6424200.1"/>
    <property type="molecule type" value="Genomic_DNA"/>
</dbReference>